<feature type="region of interest" description="Disordered" evidence="1">
    <location>
        <begin position="1"/>
        <end position="50"/>
    </location>
</feature>
<reference evidence="3" key="1">
    <citation type="journal article" date="2020" name="Stud. Mycol.">
        <title>101 Dothideomycetes genomes: a test case for predicting lifestyles and emergence of pathogens.</title>
        <authorList>
            <person name="Haridas S."/>
            <person name="Albert R."/>
            <person name="Binder M."/>
            <person name="Bloem J."/>
            <person name="Labutti K."/>
            <person name="Salamov A."/>
            <person name="Andreopoulos B."/>
            <person name="Baker S."/>
            <person name="Barry K."/>
            <person name="Bills G."/>
            <person name="Bluhm B."/>
            <person name="Cannon C."/>
            <person name="Castanera R."/>
            <person name="Culley D."/>
            <person name="Daum C."/>
            <person name="Ezra D."/>
            <person name="Gonzalez J."/>
            <person name="Henrissat B."/>
            <person name="Kuo A."/>
            <person name="Liang C."/>
            <person name="Lipzen A."/>
            <person name="Lutzoni F."/>
            <person name="Magnuson J."/>
            <person name="Mondo S."/>
            <person name="Nolan M."/>
            <person name="Ohm R."/>
            <person name="Pangilinan J."/>
            <person name="Park H.-J."/>
            <person name="Ramirez L."/>
            <person name="Alfaro M."/>
            <person name="Sun H."/>
            <person name="Tritt A."/>
            <person name="Yoshinaga Y."/>
            <person name="Zwiers L.-H."/>
            <person name="Turgeon B."/>
            <person name="Goodwin S."/>
            <person name="Spatafora J."/>
            <person name="Crous P."/>
            <person name="Grigoriev I."/>
        </authorList>
    </citation>
    <scope>NUCLEOTIDE SEQUENCE</scope>
    <source>
        <strain evidence="3">CBS 116435</strain>
    </source>
</reference>
<dbReference type="PANTHER" id="PTHR13132:SF29">
    <property type="entry name" value="ALPHA-(1,6)-FUCOSYLTRANSFERASE"/>
    <property type="match status" value="1"/>
</dbReference>
<dbReference type="OrthoDB" id="2392789at2759"/>
<proteinExistence type="predicted"/>
<keyword evidence="2" id="KW-1133">Transmembrane helix</keyword>
<feature type="compositionally biased region" description="Low complexity" evidence="1">
    <location>
        <begin position="7"/>
        <end position="26"/>
    </location>
</feature>
<dbReference type="GO" id="GO:0046921">
    <property type="term" value="F:alpha-(1-&gt;6)-fucosyltransferase activity"/>
    <property type="evidence" value="ECO:0007669"/>
    <property type="project" value="TreeGrafter"/>
</dbReference>
<dbReference type="EMBL" id="MU003767">
    <property type="protein sequence ID" value="KAF2725646.1"/>
    <property type="molecule type" value="Genomic_DNA"/>
</dbReference>
<evidence type="ECO:0000313" key="4">
    <source>
        <dbReference type="Proteomes" id="UP000799441"/>
    </source>
</evidence>
<evidence type="ECO:0000256" key="2">
    <source>
        <dbReference type="SAM" id="Phobius"/>
    </source>
</evidence>
<accession>A0A9P4QIS5</accession>
<comment type="caution">
    <text evidence="3">The sequence shown here is derived from an EMBL/GenBank/DDBJ whole genome shotgun (WGS) entry which is preliminary data.</text>
</comment>
<gene>
    <name evidence="3" type="ORF">K431DRAFT_317601</name>
</gene>
<dbReference type="GO" id="GO:0006487">
    <property type="term" value="P:protein N-linked glycosylation"/>
    <property type="evidence" value="ECO:0007669"/>
    <property type="project" value="TreeGrafter"/>
</dbReference>
<keyword evidence="2" id="KW-0472">Membrane</keyword>
<dbReference type="AlphaFoldDB" id="A0A9P4QIS5"/>
<dbReference type="Proteomes" id="UP000799441">
    <property type="component" value="Unassembled WGS sequence"/>
</dbReference>
<evidence type="ECO:0000256" key="1">
    <source>
        <dbReference type="SAM" id="MobiDB-lite"/>
    </source>
</evidence>
<name>A0A9P4QIS5_9PEZI</name>
<organism evidence="3 4">
    <name type="scientific">Polychaeton citri CBS 116435</name>
    <dbReference type="NCBI Taxonomy" id="1314669"/>
    <lineage>
        <taxon>Eukaryota</taxon>
        <taxon>Fungi</taxon>
        <taxon>Dikarya</taxon>
        <taxon>Ascomycota</taxon>
        <taxon>Pezizomycotina</taxon>
        <taxon>Dothideomycetes</taxon>
        <taxon>Dothideomycetidae</taxon>
        <taxon>Capnodiales</taxon>
        <taxon>Capnodiaceae</taxon>
        <taxon>Polychaeton</taxon>
    </lineage>
</organism>
<sequence length="575" mass="63880">MRDRRNTSLSVSSTTSTTSTASGGSSRDSFHEKRLSSDLPPPATREYRSKPRWRRSAVAKVLLVTGCLLLALRVFGLHLWYASLAWPSVQVDDTNFVGGDALPEEPTALMMSDKEGRSRWTVSIPPNSSFPLRGRQYSDICRQSESIRSTITHRSHLAGQGRKGQYKSKDRTFMEPQLAEDIDVLPKPLVGAPEDVCERSLVFALESNHVSLGKTLMMLWLSFALAKEQGRAFFIDDTRWAYGSYTSFFKQPPAPGCSRPPTSHIVPCPHTADHLIVSAATAEWTFGPLFHKEYVQPRRGPLGKSERMFGMIRDGYDALFHLNEQDDAYVEQRSTSLREEATKHAGPIIGMHIRRGDLHPNEFAYQFSYLPIERYTNAAKKLMRDSRRASQSQAGSDAATADTDDLAAILDYTQSPLLLASDDPNVLRSDELAQNAAPFTITPAQDRLQLATKEALDRIAPSEPQREPGSAYVKHVDENTGWEGGFFSALFKSLGHRSSDPDSDEIPGHTLRMRELVAKGYLLDLAILGRSDGVVCAVSSAGCRILGVMMGWDAVAAGRWVNVDDRRSWTWDGSR</sequence>
<dbReference type="PANTHER" id="PTHR13132">
    <property type="entry name" value="ALPHA- 1,6 -FUCOSYLTRANSFERASE"/>
    <property type="match status" value="1"/>
</dbReference>
<evidence type="ECO:0000313" key="3">
    <source>
        <dbReference type="EMBL" id="KAF2725646.1"/>
    </source>
</evidence>
<keyword evidence="4" id="KW-1185">Reference proteome</keyword>
<keyword evidence="2" id="KW-0812">Transmembrane</keyword>
<feature type="transmembrane region" description="Helical" evidence="2">
    <location>
        <begin position="57"/>
        <end position="81"/>
    </location>
</feature>
<protein>
    <submittedName>
        <fullName evidence="3">Uncharacterized protein</fullName>
    </submittedName>
</protein>